<gene>
    <name evidence="7" type="ORF">P8192_03830</name>
</gene>
<evidence type="ECO:0000259" key="6">
    <source>
        <dbReference type="Pfam" id="PF00296"/>
    </source>
</evidence>
<dbReference type="NCBIfam" id="TIGR03860">
    <property type="entry name" value="FMN_nitrolo"/>
    <property type="match status" value="1"/>
</dbReference>
<evidence type="ECO:0000256" key="3">
    <source>
        <dbReference type="ARBA" id="ARBA00023002"/>
    </source>
</evidence>
<dbReference type="InterPro" id="IPR051260">
    <property type="entry name" value="Diverse_substr_monoxygenases"/>
</dbReference>
<dbReference type="Proteomes" id="UP001219037">
    <property type="component" value="Chromosome"/>
</dbReference>
<dbReference type="EMBL" id="CP121252">
    <property type="protein sequence ID" value="WFP17255.1"/>
    <property type="molecule type" value="Genomic_DNA"/>
</dbReference>
<dbReference type="InterPro" id="IPR016215">
    <property type="entry name" value="NTA_MOA"/>
</dbReference>
<dbReference type="Pfam" id="PF00296">
    <property type="entry name" value="Bac_luciferase"/>
    <property type="match status" value="1"/>
</dbReference>
<keyword evidence="2" id="KW-0288">FMN</keyword>
<dbReference type="InterPro" id="IPR036661">
    <property type="entry name" value="Luciferase-like_sf"/>
</dbReference>
<dbReference type="PIRSF" id="PIRSF000337">
    <property type="entry name" value="NTA_MOA"/>
    <property type="match status" value="1"/>
</dbReference>
<keyword evidence="4 7" id="KW-0503">Monooxygenase</keyword>
<proteinExistence type="inferred from homology"/>
<reference evidence="7 8" key="1">
    <citation type="submission" date="2023-04" db="EMBL/GenBank/DDBJ databases">
        <title>Funneling lignin-derived compounds into biodiesel using alkali-halophilic Citricoccus sp. P2.</title>
        <authorList>
            <person name="Luo C.-B."/>
        </authorList>
    </citation>
    <scope>NUCLEOTIDE SEQUENCE [LARGE SCALE GENOMIC DNA]</scope>
    <source>
        <strain evidence="7 8">P2</strain>
    </source>
</reference>
<dbReference type="PANTHER" id="PTHR30011:SF16">
    <property type="entry name" value="C2H2 FINGER DOMAIN TRANSCRIPTION FACTOR (EUROFUNG)-RELATED"/>
    <property type="match status" value="1"/>
</dbReference>
<evidence type="ECO:0000313" key="8">
    <source>
        <dbReference type="Proteomes" id="UP001219037"/>
    </source>
</evidence>
<evidence type="ECO:0000256" key="5">
    <source>
        <dbReference type="ARBA" id="ARBA00033748"/>
    </source>
</evidence>
<dbReference type="RefSeq" id="WP_278158633.1">
    <property type="nucleotide sequence ID" value="NZ_CP121252.1"/>
</dbReference>
<evidence type="ECO:0000256" key="4">
    <source>
        <dbReference type="ARBA" id="ARBA00023033"/>
    </source>
</evidence>
<accession>A0ABY8H7Y1</accession>
<dbReference type="InterPro" id="IPR011251">
    <property type="entry name" value="Luciferase-like_dom"/>
</dbReference>
<evidence type="ECO:0000313" key="7">
    <source>
        <dbReference type="EMBL" id="WFP17255.1"/>
    </source>
</evidence>
<feature type="domain" description="Luciferase-like" evidence="6">
    <location>
        <begin position="26"/>
        <end position="388"/>
    </location>
</feature>
<comment type="similarity">
    <text evidence="5">Belongs to the NtaA/SnaA/DszA monooxygenase family.</text>
</comment>
<organism evidence="7 8">
    <name type="scientific">Citricoccus muralis</name>
    <dbReference type="NCBI Taxonomy" id="169134"/>
    <lineage>
        <taxon>Bacteria</taxon>
        <taxon>Bacillati</taxon>
        <taxon>Actinomycetota</taxon>
        <taxon>Actinomycetes</taxon>
        <taxon>Micrococcales</taxon>
        <taxon>Micrococcaceae</taxon>
        <taxon>Citricoccus</taxon>
    </lineage>
</organism>
<dbReference type="EC" id="1.14.-.-" evidence="7"/>
<keyword evidence="3 7" id="KW-0560">Oxidoreductase</keyword>
<sequence>MFLSALDMMVPTHQTSGLWRHPDADPDQFTDLSFWVEHVQLLESAGFDTVFFADVAGVYDVYDGSGRTAIQAGMQYPALDPLLLISALAAATERIGFGVTANVSYLPPYLLARTFATLDHLTGGRIGWNIVTGYQQSALRNLGTEELMRHDERYDRADEYMDVVYGLWEASVEPGAVVNDAAANTYLDPDKVHTIDHQGRWFSVPGPALVTPGPQRTPLLFQAGSSPRGIDFAVKHAEALFFSGTSPANVRQLVDQVEARLAAAGRARDEVRLITSITVIAAATDEEAQARFRDYTHYVDEDAALALFAGWTGLDLAQLSGDDVIEEVHIEGNRSALQSFTSMDPDRQWTVADLAAYMAIGARGPVIIGSGKTVVDELERWMAEAGVDGFNVDYALRHIDLQAFAEHVSPELRARGYLDAVPDHTDVDVQQSQTLRGRVFGYDWLPTHSTGGSRRRQG</sequence>
<evidence type="ECO:0000256" key="2">
    <source>
        <dbReference type="ARBA" id="ARBA00022643"/>
    </source>
</evidence>
<dbReference type="Gene3D" id="3.20.20.30">
    <property type="entry name" value="Luciferase-like domain"/>
    <property type="match status" value="1"/>
</dbReference>
<name>A0ABY8H7Y1_9MICC</name>
<keyword evidence="8" id="KW-1185">Reference proteome</keyword>
<dbReference type="GO" id="GO:0004497">
    <property type="term" value="F:monooxygenase activity"/>
    <property type="evidence" value="ECO:0007669"/>
    <property type="project" value="UniProtKB-KW"/>
</dbReference>
<dbReference type="PANTHER" id="PTHR30011">
    <property type="entry name" value="ALKANESULFONATE MONOOXYGENASE-RELATED"/>
    <property type="match status" value="1"/>
</dbReference>
<dbReference type="SUPFAM" id="SSF51679">
    <property type="entry name" value="Bacterial luciferase-like"/>
    <property type="match status" value="1"/>
</dbReference>
<keyword evidence="1" id="KW-0285">Flavoprotein</keyword>
<protein>
    <submittedName>
        <fullName evidence="7">NtaA/DmoA family FMN-dependent monooxygenase</fullName>
        <ecNumber evidence="7">1.14.-.-</ecNumber>
    </submittedName>
</protein>
<evidence type="ECO:0000256" key="1">
    <source>
        <dbReference type="ARBA" id="ARBA00022630"/>
    </source>
</evidence>